<dbReference type="Gene3D" id="3.40.50.150">
    <property type="entry name" value="Vaccinia Virus protein VP39"/>
    <property type="match status" value="1"/>
</dbReference>
<dbReference type="SUPFAM" id="SSF53335">
    <property type="entry name" value="S-adenosyl-L-methionine-dependent methyltransferases"/>
    <property type="match status" value="1"/>
</dbReference>
<gene>
    <name evidence="1" type="ORF">AWC22_25435</name>
</gene>
<protein>
    <recommendedName>
        <fullName evidence="3">Methyltransferase</fullName>
    </recommendedName>
</protein>
<reference evidence="1 2" key="1">
    <citation type="submission" date="2016-01" db="EMBL/GenBank/DDBJ databases">
        <title>The new phylogeny of the genus Mycobacterium.</title>
        <authorList>
            <person name="Tarcisio F."/>
            <person name="Conor M."/>
            <person name="Antonella G."/>
            <person name="Elisabetta G."/>
            <person name="Giulia F.S."/>
            <person name="Sara T."/>
            <person name="Anna F."/>
            <person name="Clotilde B."/>
            <person name="Roberto B."/>
            <person name="Veronica D.S."/>
            <person name="Fabio R."/>
            <person name="Monica P."/>
            <person name="Olivier J."/>
            <person name="Enrico T."/>
            <person name="Nicola S."/>
        </authorList>
    </citation>
    <scope>NUCLEOTIDE SEQUENCE [LARGE SCALE GENOMIC DNA]</scope>
    <source>
        <strain evidence="1 2">DSM 45176</strain>
    </source>
</reference>
<keyword evidence="2" id="KW-1185">Reference proteome</keyword>
<dbReference type="GeneID" id="93494553"/>
<evidence type="ECO:0008006" key="3">
    <source>
        <dbReference type="Google" id="ProtNLM"/>
    </source>
</evidence>
<name>A0A1X2C201_9MYCO</name>
<dbReference type="Proteomes" id="UP000193087">
    <property type="component" value="Unassembled WGS sequence"/>
</dbReference>
<dbReference type="OrthoDB" id="5179617at2"/>
<dbReference type="InterPro" id="IPR029063">
    <property type="entry name" value="SAM-dependent_MTases_sf"/>
</dbReference>
<evidence type="ECO:0000313" key="2">
    <source>
        <dbReference type="Proteomes" id="UP000193087"/>
    </source>
</evidence>
<evidence type="ECO:0000313" key="1">
    <source>
        <dbReference type="EMBL" id="ORW69910.1"/>
    </source>
</evidence>
<proteinExistence type="predicted"/>
<dbReference type="RefSeq" id="WP_085251900.1">
    <property type="nucleotide sequence ID" value="NZ_CAJMWJ010000001.1"/>
</dbReference>
<organism evidence="1 2">
    <name type="scientific">Mycobacterium riyadhense</name>
    <dbReference type="NCBI Taxonomy" id="486698"/>
    <lineage>
        <taxon>Bacteria</taxon>
        <taxon>Bacillati</taxon>
        <taxon>Actinomycetota</taxon>
        <taxon>Actinomycetes</taxon>
        <taxon>Mycobacteriales</taxon>
        <taxon>Mycobacteriaceae</taxon>
        <taxon>Mycobacterium</taxon>
    </lineage>
</organism>
<dbReference type="STRING" id="486698.AWC22_25435"/>
<sequence>MTDDLSSVLTSLARPKFDPALHDEQEFTPHAARGWTAWDAWSPEVEFCTFVGALQRMLQPQVIVETGVGTGRITQFLCLGEAKYFGFESDEKWRCNPDIDYRPEPTPTVEQMAAADLIILDSGVPYRLDEIALWASAGKHGSVCVIHDAGNGHPQDPQLVHNRVRAAIELTDKPGMFLKNPRGAWIGLHR</sequence>
<comment type="caution">
    <text evidence="1">The sequence shown here is derived from an EMBL/GenBank/DDBJ whole genome shotgun (WGS) entry which is preliminary data.</text>
</comment>
<accession>A0A1X2C201</accession>
<dbReference type="AlphaFoldDB" id="A0A1X2C201"/>
<dbReference type="EMBL" id="LQPQ01000163">
    <property type="protein sequence ID" value="ORW69910.1"/>
    <property type="molecule type" value="Genomic_DNA"/>
</dbReference>